<dbReference type="OrthoDB" id="96194at2157"/>
<organism evidence="4 5">
    <name type="scientific">Halarchaeum grantii</name>
    <dbReference type="NCBI Taxonomy" id="1193105"/>
    <lineage>
        <taxon>Archaea</taxon>
        <taxon>Methanobacteriati</taxon>
        <taxon>Methanobacteriota</taxon>
        <taxon>Stenosarchaea group</taxon>
        <taxon>Halobacteria</taxon>
        <taxon>Halobacteriales</taxon>
        <taxon>Halobacteriaceae</taxon>
    </lineage>
</organism>
<keyword evidence="5" id="KW-1185">Reference proteome</keyword>
<dbReference type="Gene3D" id="1.10.10.10">
    <property type="entry name" value="Winged helix-like DNA-binding domain superfamily/Winged helix DNA-binding domain"/>
    <property type="match status" value="1"/>
</dbReference>
<dbReference type="InterPro" id="IPR011991">
    <property type="entry name" value="ArsR-like_HTH"/>
</dbReference>
<proteinExistence type="inferred from homology"/>
<sequence length="354" mass="39310">MDTEALASVLEGEGFSPYQARAYVALLELGSTSASALADASDVPQPRIYDVVRSLEDEGYVETYEREHLHVRVPSPEGVVSTLRERVDDLRAAATEVENRWTRPEPRTHEVSVVSRFSTLRNRAEAFVGSAEHRVQLSVTPAQFRDLRAALAGAHERGVAVQLSIHSCSRDVVTDLPLESVATEARWREREAPFLAIVDQHRVCYAEHVGSPREYGVVVNDRTHAAVFVWYYLSTLWELWEPLLEADRGYPRTYVDVRRAAHEFAPRLQAGADVLVHIEGHRVETGEYCEFAGRVVDIAYEGRDDEDDGPRSLQSLAGQASLVVETDDGEVTVGGFGAVIEDVSAERVVVEDVV</sequence>
<dbReference type="InterPro" id="IPR021586">
    <property type="entry name" value="Tscrpt_reg_TrmB_C"/>
</dbReference>
<dbReference type="Pfam" id="PF01978">
    <property type="entry name" value="TrmB"/>
    <property type="match status" value="1"/>
</dbReference>
<dbReference type="InterPro" id="IPR002831">
    <property type="entry name" value="Tscrpt_reg_TrmB_N"/>
</dbReference>
<dbReference type="CDD" id="cd00090">
    <property type="entry name" value="HTH_ARSR"/>
    <property type="match status" value="1"/>
</dbReference>
<dbReference type="InterPro" id="IPR051797">
    <property type="entry name" value="TrmB-like"/>
</dbReference>
<evidence type="ECO:0000313" key="4">
    <source>
        <dbReference type="EMBL" id="GGL20998.1"/>
    </source>
</evidence>
<reference evidence="4 5" key="1">
    <citation type="journal article" date="2019" name="Int. J. Syst. Evol. Microbiol.">
        <title>The Global Catalogue of Microorganisms (GCM) 10K type strain sequencing project: providing services to taxonomists for standard genome sequencing and annotation.</title>
        <authorList>
            <consortium name="The Broad Institute Genomics Platform"/>
            <consortium name="The Broad Institute Genome Sequencing Center for Infectious Disease"/>
            <person name="Wu L."/>
            <person name="Ma J."/>
        </authorList>
    </citation>
    <scope>NUCLEOTIDE SEQUENCE [LARGE SCALE GENOMIC DNA]</scope>
    <source>
        <strain evidence="4 5">JCM 19585</strain>
    </source>
</reference>
<accession>A0A830EXQ9</accession>
<protein>
    <submittedName>
        <fullName evidence="4">ArsR family transcriptional regulator</fullName>
    </submittedName>
</protein>
<evidence type="ECO:0000259" key="2">
    <source>
        <dbReference type="Pfam" id="PF01978"/>
    </source>
</evidence>
<name>A0A830EXQ9_9EURY</name>
<dbReference type="PANTHER" id="PTHR34293">
    <property type="entry name" value="HTH-TYPE TRANSCRIPTIONAL REGULATOR TRMBL2"/>
    <property type="match status" value="1"/>
</dbReference>
<dbReference type="RefSeq" id="WP_188876389.1">
    <property type="nucleotide sequence ID" value="NZ_BMPF01000001.1"/>
</dbReference>
<feature type="domain" description="Transcription regulator TrmB C-terminal" evidence="3">
    <location>
        <begin position="110"/>
        <end position="351"/>
    </location>
</feature>
<gene>
    <name evidence="4" type="ORF">GCM10009037_00370</name>
</gene>
<dbReference type="SUPFAM" id="SSF159071">
    <property type="entry name" value="TrmB C-terminal domain-like"/>
    <property type="match status" value="1"/>
</dbReference>
<dbReference type="EMBL" id="BMPF01000001">
    <property type="protein sequence ID" value="GGL20998.1"/>
    <property type="molecule type" value="Genomic_DNA"/>
</dbReference>
<comment type="caution">
    <text evidence="4">The sequence shown here is derived from an EMBL/GenBank/DDBJ whole genome shotgun (WGS) entry which is preliminary data.</text>
</comment>
<dbReference type="SUPFAM" id="SSF46785">
    <property type="entry name" value="Winged helix' DNA-binding domain"/>
    <property type="match status" value="1"/>
</dbReference>
<dbReference type="PANTHER" id="PTHR34293:SF1">
    <property type="entry name" value="HTH-TYPE TRANSCRIPTIONAL REGULATOR TRMBL2"/>
    <property type="match status" value="1"/>
</dbReference>
<feature type="domain" description="Transcription regulator TrmB N-terminal" evidence="2">
    <location>
        <begin position="14"/>
        <end position="67"/>
    </location>
</feature>
<dbReference type="InterPro" id="IPR036390">
    <property type="entry name" value="WH_DNA-bd_sf"/>
</dbReference>
<dbReference type="CDD" id="cd09124">
    <property type="entry name" value="PLDc_like_TrmB_middle"/>
    <property type="match status" value="1"/>
</dbReference>
<dbReference type="AlphaFoldDB" id="A0A830EXQ9"/>
<evidence type="ECO:0000313" key="5">
    <source>
        <dbReference type="Proteomes" id="UP000628840"/>
    </source>
</evidence>
<evidence type="ECO:0000259" key="3">
    <source>
        <dbReference type="Pfam" id="PF11495"/>
    </source>
</evidence>
<dbReference type="Pfam" id="PF11495">
    <property type="entry name" value="Regulator_TrmB"/>
    <property type="match status" value="1"/>
</dbReference>
<comment type="similarity">
    <text evidence="1">Belongs to the transcriptional regulator TrmB family.</text>
</comment>
<evidence type="ECO:0000256" key="1">
    <source>
        <dbReference type="ARBA" id="ARBA00007287"/>
    </source>
</evidence>
<dbReference type="Gene3D" id="2.30.30.690">
    <property type="match status" value="1"/>
</dbReference>
<dbReference type="InterPro" id="IPR036388">
    <property type="entry name" value="WH-like_DNA-bd_sf"/>
</dbReference>
<dbReference type="Proteomes" id="UP000628840">
    <property type="component" value="Unassembled WGS sequence"/>
</dbReference>